<dbReference type="PROSITE" id="PS00211">
    <property type="entry name" value="ABC_TRANSPORTER_1"/>
    <property type="match status" value="1"/>
</dbReference>
<evidence type="ECO:0000256" key="2">
    <source>
        <dbReference type="ARBA" id="ARBA00022448"/>
    </source>
</evidence>
<dbReference type="RefSeq" id="WP_377265802.1">
    <property type="nucleotide sequence ID" value="NZ_JBHMAA010000044.1"/>
</dbReference>
<comment type="similarity">
    <text evidence="1">Belongs to the ABC transporter superfamily.</text>
</comment>
<dbReference type="CDD" id="cd03214">
    <property type="entry name" value="ABC_Iron-Siderophores_B12_Hemin"/>
    <property type="match status" value="1"/>
</dbReference>
<name>A0ABV6AQV4_9HYPH</name>
<evidence type="ECO:0000256" key="6">
    <source>
        <dbReference type="ARBA" id="ARBA00037066"/>
    </source>
</evidence>
<dbReference type="PROSITE" id="PS50893">
    <property type="entry name" value="ABC_TRANSPORTER_2"/>
    <property type="match status" value="1"/>
</dbReference>
<dbReference type="Proteomes" id="UP001589692">
    <property type="component" value="Unassembled WGS sequence"/>
</dbReference>
<dbReference type="SUPFAM" id="SSF52540">
    <property type="entry name" value="P-loop containing nucleoside triphosphate hydrolases"/>
    <property type="match status" value="1"/>
</dbReference>
<keyword evidence="3" id="KW-0547">Nucleotide-binding</keyword>
<dbReference type="InterPro" id="IPR017871">
    <property type="entry name" value="ABC_transporter-like_CS"/>
</dbReference>
<dbReference type="EMBL" id="JBHMAA010000044">
    <property type="protein sequence ID" value="MFB9953001.1"/>
    <property type="molecule type" value="Genomic_DNA"/>
</dbReference>
<comment type="function">
    <text evidence="6">Part of the ABC transporter complex HmuTUV involved in hemin import. Responsible for energy coupling to the transport system.</text>
</comment>
<dbReference type="PANTHER" id="PTHR42794:SF1">
    <property type="entry name" value="HEMIN IMPORT ATP-BINDING PROTEIN HMUV"/>
    <property type="match status" value="1"/>
</dbReference>
<evidence type="ECO:0000256" key="1">
    <source>
        <dbReference type="ARBA" id="ARBA00005417"/>
    </source>
</evidence>
<keyword evidence="5" id="KW-1278">Translocase</keyword>
<gene>
    <name evidence="8" type="ORF">ACFFP0_29540</name>
</gene>
<dbReference type="SMART" id="SM00382">
    <property type="entry name" value="AAA"/>
    <property type="match status" value="1"/>
</dbReference>
<dbReference type="InterPro" id="IPR003439">
    <property type="entry name" value="ABC_transporter-like_ATP-bd"/>
</dbReference>
<comment type="caution">
    <text evidence="8">The sequence shown here is derived from an EMBL/GenBank/DDBJ whole genome shotgun (WGS) entry which is preliminary data.</text>
</comment>
<evidence type="ECO:0000313" key="8">
    <source>
        <dbReference type="EMBL" id="MFB9953001.1"/>
    </source>
</evidence>
<accession>A0ABV6AQV4</accession>
<keyword evidence="9" id="KW-1185">Reference proteome</keyword>
<dbReference type="InterPro" id="IPR027417">
    <property type="entry name" value="P-loop_NTPase"/>
</dbReference>
<organism evidence="8 9">
    <name type="scientific">Rhizobium puerariae</name>
    <dbReference type="NCBI Taxonomy" id="1585791"/>
    <lineage>
        <taxon>Bacteria</taxon>
        <taxon>Pseudomonadati</taxon>
        <taxon>Pseudomonadota</taxon>
        <taxon>Alphaproteobacteria</taxon>
        <taxon>Hyphomicrobiales</taxon>
        <taxon>Rhizobiaceae</taxon>
        <taxon>Rhizobium/Agrobacterium group</taxon>
        <taxon>Rhizobium</taxon>
    </lineage>
</organism>
<dbReference type="Gene3D" id="3.40.50.300">
    <property type="entry name" value="P-loop containing nucleotide triphosphate hydrolases"/>
    <property type="match status" value="1"/>
</dbReference>
<keyword evidence="2" id="KW-0813">Transport</keyword>
<evidence type="ECO:0000313" key="9">
    <source>
        <dbReference type="Proteomes" id="UP001589692"/>
    </source>
</evidence>
<proteinExistence type="inferred from homology"/>
<reference evidence="8 9" key="1">
    <citation type="submission" date="2024-09" db="EMBL/GenBank/DDBJ databases">
        <authorList>
            <person name="Sun Q."/>
            <person name="Mori K."/>
        </authorList>
    </citation>
    <scope>NUCLEOTIDE SEQUENCE [LARGE SCALE GENOMIC DNA]</scope>
    <source>
        <strain evidence="8 9">TBRC 4938</strain>
    </source>
</reference>
<dbReference type="InterPro" id="IPR003593">
    <property type="entry name" value="AAA+_ATPase"/>
</dbReference>
<dbReference type="Pfam" id="PF00005">
    <property type="entry name" value="ABC_tran"/>
    <property type="match status" value="1"/>
</dbReference>
<evidence type="ECO:0000256" key="5">
    <source>
        <dbReference type="ARBA" id="ARBA00022967"/>
    </source>
</evidence>
<keyword evidence="4 8" id="KW-0067">ATP-binding</keyword>
<dbReference type="PANTHER" id="PTHR42794">
    <property type="entry name" value="HEMIN IMPORT ATP-BINDING PROTEIN HMUV"/>
    <property type="match status" value="1"/>
</dbReference>
<protein>
    <submittedName>
        <fullName evidence="8">ABC transporter ATP-binding protein</fullName>
    </submittedName>
</protein>
<dbReference type="GO" id="GO:0005524">
    <property type="term" value="F:ATP binding"/>
    <property type="evidence" value="ECO:0007669"/>
    <property type="project" value="UniProtKB-KW"/>
</dbReference>
<evidence type="ECO:0000256" key="4">
    <source>
        <dbReference type="ARBA" id="ARBA00022840"/>
    </source>
</evidence>
<evidence type="ECO:0000259" key="7">
    <source>
        <dbReference type="PROSITE" id="PS50893"/>
    </source>
</evidence>
<evidence type="ECO:0000256" key="3">
    <source>
        <dbReference type="ARBA" id="ARBA00022741"/>
    </source>
</evidence>
<feature type="domain" description="ABC transporter" evidence="7">
    <location>
        <begin position="5"/>
        <end position="241"/>
    </location>
</feature>
<sequence length="262" mass="28408">MMEGLEIRGLEAGYGSRRIVNNLSLPCLPPGEVIALVGPNAAGKSTLMRSLAGLTPAQGEARLDGDNLFALSPTERAKRVSFMPQSLPSGIALNVFEGVFTALKAAPPSRMVSNTQLRRRAFSALEQFGIGDLALHPFDNLSGGQRQLASLAQATVREPRLLLLDEPTSALDLAHQIRAMRLVREYARRREAIVVAILHDLSLACRWADRIAVLTKGDLIAFGQPEVAITPQTLRLAYGIEARVEADDSGRLRIDIENVLPT</sequence>